<feature type="domain" description="CGGC" evidence="1">
    <location>
        <begin position="2"/>
        <end position="110"/>
    </location>
</feature>
<dbReference type="Proteomes" id="UP000018458">
    <property type="component" value="Unassembled WGS sequence"/>
</dbReference>
<dbReference type="OrthoDB" id="9789971at2"/>
<accession>E8LL16</accession>
<sequence>MKIGIIRCRATENYCPGTTDFKSLKIKNGSFSTLEGELELVGFVSCGGCPGKEAVLRAKELVRRGAECIAFASCIKKGDPIAFPCPNADNMIEAVKKAVGSQVKILETTH</sequence>
<dbReference type="Pfam" id="PF08821">
    <property type="entry name" value="CGGC"/>
    <property type="match status" value="1"/>
</dbReference>
<proteinExistence type="predicted"/>
<comment type="caution">
    <text evidence="2">The sequence shown here is derived from an EMBL/GenBank/DDBJ whole genome shotgun (WGS) entry which is preliminary data.</text>
</comment>
<dbReference type="RefSeq" id="WP_009143604.1">
    <property type="nucleotide sequence ID" value="NZ_GL831016.1"/>
</dbReference>
<protein>
    <submittedName>
        <fullName evidence="2">CGGC domain protein</fullName>
    </submittedName>
</protein>
<evidence type="ECO:0000313" key="2">
    <source>
        <dbReference type="EMBL" id="EFY06778.1"/>
    </source>
</evidence>
<evidence type="ECO:0000313" key="3">
    <source>
        <dbReference type="Proteomes" id="UP000018458"/>
    </source>
</evidence>
<dbReference type="EMBL" id="AEVO01000082">
    <property type="protein sequence ID" value="EFY06778.1"/>
    <property type="molecule type" value="Genomic_DNA"/>
</dbReference>
<dbReference type="eggNOG" id="COG5561">
    <property type="taxonomic scope" value="Bacteria"/>
</dbReference>
<dbReference type="AlphaFoldDB" id="E8LL16"/>
<name>E8LL16_SUCHY</name>
<dbReference type="InterPro" id="IPR014925">
    <property type="entry name" value="CGGC_dom"/>
</dbReference>
<gene>
    <name evidence="2" type="ORF">HMPREF9444_01422</name>
</gene>
<evidence type="ECO:0000259" key="1">
    <source>
        <dbReference type="SMART" id="SM01078"/>
    </source>
</evidence>
<dbReference type="HOGENOM" id="CLU_147304_1_0_6"/>
<dbReference type="SMART" id="SM01078">
    <property type="entry name" value="CGGC"/>
    <property type="match status" value="1"/>
</dbReference>
<organism evidence="2 3">
    <name type="scientific">Succinatimonas hippei (strain DSM 22608 / JCM 16073 / KCTC 15190 / YIT 12066)</name>
    <dbReference type="NCBI Taxonomy" id="762983"/>
    <lineage>
        <taxon>Bacteria</taxon>
        <taxon>Pseudomonadati</taxon>
        <taxon>Pseudomonadota</taxon>
        <taxon>Gammaproteobacteria</taxon>
        <taxon>Aeromonadales</taxon>
        <taxon>Succinivibrionaceae</taxon>
        <taxon>Succinatimonas</taxon>
    </lineage>
</organism>
<keyword evidence="3" id="KW-1185">Reference proteome</keyword>
<dbReference type="STRING" id="762983.HMPREF9444_01422"/>
<reference evidence="2 3" key="1">
    <citation type="submission" date="2011-01" db="EMBL/GenBank/DDBJ databases">
        <authorList>
            <person name="Weinstock G."/>
            <person name="Sodergren E."/>
            <person name="Clifton S."/>
            <person name="Fulton L."/>
            <person name="Fulton B."/>
            <person name="Courtney L."/>
            <person name="Fronick C."/>
            <person name="Harrison M."/>
            <person name="Strong C."/>
            <person name="Farmer C."/>
            <person name="Delahaunty K."/>
            <person name="Markovic C."/>
            <person name="Hall O."/>
            <person name="Minx P."/>
            <person name="Tomlinson C."/>
            <person name="Mitreva M."/>
            <person name="Hou S."/>
            <person name="Chen J."/>
            <person name="Wollam A."/>
            <person name="Pepin K.H."/>
            <person name="Johnson M."/>
            <person name="Bhonagiri V."/>
            <person name="Zhang X."/>
            <person name="Suruliraj S."/>
            <person name="Warren W."/>
            <person name="Chinwalla A."/>
            <person name="Mardis E.R."/>
            <person name="Wilson R.K."/>
        </authorList>
    </citation>
    <scope>NUCLEOTIDE SEQUENCE [LARGE SCALE GENOMIC DNA]</scope>
    <source>
        <strain evidence="3">DSM 22608 / JCM 16073 / KCTC 15190 / YIT 12066</strain>
    </source>
</reference>